<reference evidence="1" key="1">
    <citation type="submission" date="2017-07" db="EMBL/GenBank/DDBJ databases">
        <authorList>
            <person name="Mikheyev A."/>
            <person name="Grau M."/>
        </authorList>
    </citation>
    <scope>NUCLEOTIDE SEQUENCE</scope>
    <source>
        <tissue evidence="1">Venom_gland</tissue>
    </source>
</reference>
<name>A0A2D4J8L0_MICLE</name>
<sequence>MKLKSKMWRRRTGRRIGEKGILLLQLVKICVVQRKLDNDYLIFSLKLKTGFEIGKSCLYECRDAYDDGFTPSQARWVEVVLHSLPSSAGERCTSQLRKTRMTDGE</sequence>
<dbReference type="AlphaFoldDB" id="A0A2D4J8L0"/>
<accession>A0A2D4J8L0</accession>
<organism evidence="1">
    <name type="scientific">Micrurus lemniscatus lemniscatus</name>
    <dbReference type="NCBI Taxonomy" id="129467"/>
    <lineage>
        <taxon>Eukaryota</taxon>
        <taxon>Metazoa</taxon>
        <taxon>Chordata</taxon>
        <taxon>Craniata</taxon>
        <taxon>Vertebrata</taxon>
        <taxon>Euteleostomi</taxon>
        <taxon>Lepidosauria</taxon>
        <taxon>Squamata</taxon>
        <taxon>Bifurcata</taxon>
        <taxon>Unidentata</taxon>
        <taxon>Episquamata</taxon>
        <taxon>Toxicofera</taxon>
        <taxon>Serpentes</taxon>
        <taxon>Colubroidea</taxon>
        <taxon>Elapidae</taxon>
        <taxon>Elapinae</taxon>
        <taxon>Micrurus</taxon>
    </lineage>
</organism>
<dbReference type="EMBL" id="IACK01160977">
    <property type="protein sequence ID" value="LAA92786.1"/>
    <property type="molecule type" value="Transcribed_RNA"/>
</dbReference>
<reference evidence="1" key="2">
    <citation type="submission" date="2017-11" db="EMBL/GenBank/DDBJ databases">
        <title>Coralsnake Venomics: Analyses of Venom Gland Transcriptomes and Proteomes of Six Brazilian Taxa.</title>
        <authorList>
            <person name="Aird S.D."/>
            <person name="Jorge da Silva N."/>
            <person name="Qiu L."/>
            <person name="Villar-Briones A."/>
            <person name="Aparecida-Saddi V."/>
            <person name="Campos-Telles M.P."/>
            <person name="Grau M."/>
            <person name="Mikheyev A.S."/>
        </authorList>
    </citation>
    <scope>NUCLEOTIDE SEQUENCE</scope>
    <source>
        <tissue evidence="1">Venom_gland</tissue>
    </source>
</reference>
<dbReference type="EMBL" id="IACK01160978">
    <property type="protein sequence ID" value="LAA92789.1"/>
    <property type="molecule type" value="Transcribed_RNA"/>
</dbReference>
<evidence type="ECO:0000313" key="1">
    <source>
        <dbReference type="EMBL" id="LAA92789.1"/>
    </source>
</evidence>
<protein>
    <submittedName>
        <fullName evidence="1">Uncharacterized protein</fullName>
    </submittedName>
</protein>
<proteinExistence type="predicted"/>